<evidence type="ECO:0000313" key="3">
    <source>
        <dbReference type="Proteomes" id="UP000037939"/>
    </source>
</evidence>
<evidence type="ECO:0000313" key="2">
    <source>
        <dbReference type="EMBL" id="KPC53691.1"/>
    </source>
</evidence>
<dbReference type="STRING" id="857265.WG78_07605"/>
<dbReference type="AlphaFoldDB" id="A0A0N0GPP5"/>
<dbReference type="InterPro" id="IPR015655">
    <property type="entry name" value="PP2C"/>
</dbReference>
<dbReference type="GO" id="GO:0004722">
    <property type="term" value="F:protein serine/threonine phosphatase activity"/>
    <property type="evidence" value="ECO:0007669"/>
    <property type="project" value="InterPro"/>
</dbReference>
<dbReference type="OrthoDB" id="9801841at2"/>
<dbReference type="PANTHER" id="PTHR13832">
    <property type="entry name" value="PROTEIN PHOSPHATASE 2C"/>
    <property type="match status" value="1"/>
</dbReference>
<dbReference type="SMART" id="SM00331">
    <property type="entry name" value="PP2C_SIG"/>
    <property type="match status" value="1"/>
</dbReference>
<dbReference type="PATRIC" id="fig|857265.3.peg.1556"/>
<comment type="caution">
    <text evidence="2">The sequence shown here is derived from an EMBL/GenBank/DDBJ whole genome shotgun (WGS) entry which is preliminary data.</text>
</comment>
<evidence type="ECO:0000259" key="1">
    <source>
        <dbReference type="PROSITE" id="PS51746"/>
    </source>
</evidence>
<organism evidence="2 3">
    <name type="scientific">Amantichitinum ursilacus</name>
    <dbReference type="NCBI Taxonomy" id="857265"/>
    <lineage>
        <taxon>Bacteria</taxon>
        <taxon>Pseudomonadati</taxon>
        <taxon>Pseudomonadota</taxon>
        <taxon>Betaproteobacteria</taxon>
        <taxon>Neisseriales</taxon>
        <taxon>Chitinibacteraceae</taxon>
        <taxon>Amantichitinum</taxon>
    </lineage>
</organism>
<dbReference type="EMBL" id="LAQT01000005">
    <property type="protein sequence ID" value="KPC53691.1"/>
    <property type="molecule type" value="Genomic_DNA"/>
</dbReference>
<dbReference type="Proteomes" id="UP000037939">
    <property type="component" value="Unassembled WGS sequence"/>
</dbReference>
<gene>
    <name evidence="2" type="ORF">WG78_07605</name>
</gene>
<dbReference type="InterPro" id="IPR036457">
    <property type="entry name" value="PPM-type-like_dom_sf"/>
</dbReference>
<keyword evidence="3" id="KW-1185">Reference proteome</keyword>
<dbReference type="InterPro" id="IPR001932">
    <property type="entry name" value="PPM-type_phosphatase-like_dom"/>
</dbReference>
<dbReference type="Pfam" id="PF13672">
    <property type="entry name" value="PP2C_2"/>
    <property type="match status" value="1"/>
</dbReference>
<feature type="domain" description="PPM-type phosphatase" evidence="1">
    <location>
        <begin position="2"/>
        <end position="243"/>
    </location>
</feature>
<dbReference type="PROSITE" id="PS51746">
    <property type="entry name" value="PPM_2"/>
    <property type="match status" value="1"/>
</dbReference>
<dbReference type="Gene3D" id="3.60.40.10">
    <property type="entry name" value="PPM-type phosphatase domain"/>
    <property type="match status" value="1"/>
</dbReference>
<protein>
    <recommendedName>
        <fullName evidence="1">PPM-type phosphatase domain-containing protein</fullName>
    </recommendedName>
</protein>
<dbReference type="SMART" id="SM00332">
    <property type="entry name" value="PP2Cc"/>
    <property type="match status" value="1"/>
</dbReference>
<dbReference type="RefSeq" id="WP_053937194.1">
    <property type="nucleotide sequence ID" value="NZ_LAQT01000005.1"/>
</dbReference>
<sequence>MKFSVYQDSRTGGRKYNQDRVGYSYSRDALLLVLADGMGGHLHGEVAAQIAVELVTDQFQKKAQPALSNPSQFLTDAFLRAHEAIYHYAANHQLVEIPRTTCVACVIQDGIAYWAHAGDSRLYLMRQRRVLAQTVDHSKVRKLLDDGKITAEEAAVHPEKNKIYSCLGGSYPPEIDVGGKIALSDADVILLCTDGFWASVTEDDMTQFLSAFPVLFAVPQLMDRAELTGGKFGDNLTALAINWHEEDDAGASSTSFISTQKLEQSTIATHVDGMHLKKSEEITEDDIEKAIAEIQSAISRYSK</sequence>
<accession>A0A0N0GPP5</accession>
<name>A0A0N0GPP5_9NEIS</name>
<proteinExistence type="predicted"/>
<keyword evidence="2" id="KW-0378">Hydrolase</keyword>
<dbReference type="CDD" id="cd00143">
    <property type="entry name" value="PP2Cc"/>
    <property type="match status" value="1"/>
</dbReference>
<dbReference type="PANTHER" id="PTHR13832:SF827">
    <property type="entry name" value="PROTEIN PHOSPHATASE 1L"/>
    <property type="match status" value="1"/>
</dbReference>
<dbReference type="SUPFAM" id="SSF81606">
    <property type="entry name" value="PP2C-like"/>
    <property type="match status" value="1"/>
</dbReference>
<reference evidence="2 3" key="1">
    <citation type="submission" date="2015-07" db="EMBL/GenBank/DDBJ databases">
        <title>Draft genome sequence of the Amantichitinum ursilacus IGB-41, a new chitin-degrading bacterium.</title>
        <authorList>
            <person name="Kirstahler P."/>
            <person name="Guenther M."/>
            <person name="Grumaz C."/>
            <person name="Rupp S."/>
            <person name="Zibek S."/>
            <person name="Sohn K."/>
        </authorList>
    </citation>
    <scope>NUCLEOTIDE SEQUENCE [LARGE SCALE GENOMIC DNA]</scope>
    <source>
        <strain evidence="2 3">IGB-41</strain>
    </source>
</reference>